<feature type="transmembrane region" description="Helical" evidence="1">
    <location>
        <begin position="27"/>
        <end position="47"/>
    </location>
</feature>
<dbReference type="PANTHER" id="PTHR35250">
    <property type="entry name" value="SMALL INTEGRAL MEMBRANE PROTEIN 4"/>
    <property type="match status" value="1"/>
</dbReference>
<dbReference type="Pfam" id="PF15114">
    <property type="entry name" value="UPF0640"/>
    <property type="match status" value="1"/>
</dbReference>
<evidence type="ECO:0000256" key="1">
    <source>
        <dbReference type="SAM" id="Phobius"/>
    </source>
</evidence>
<sequence length="88" mass="10512">MKNTIRNFTDEYIVKYLKKVPGEQRFGIYRFLPFFFIFGASLEYLMIHLKAGPNQVNFYSTLKRKQAEQVLDQKEKLESYFKSESNSI</sequence>
<dbReference type="PANTHER" id="PTHR35250:SF1">
    <property type="entry name" value="UBIQUINOL-CYTOCHROME-C REDUCTASE COMPLEX ASSEMBLY FACTOR 5"/>
    <property type="match status" value="1"/>
</dbReference>
<dbReference type="OrthoDB" id="5913955at2759"/>
<comment type="caution">
    <text evidence="2">The sequence shown here is derived from an EMBL/GenBank/DDBJ whole genome shotgun (WGS) entry which is preliminary data.</text>
</comment>
<dbReference type="Proteomes" id="UP000663879">
    <property type="component" value="Unassembled WGS sequence"/>
</dbReference>
<dbReference type="InterPro" id="IPR028183">
    <property type="entry name" value="UQCC5"/>
</dbReference>
<reference evidence="2" key="1">
    <citation type="submission" date="2021-02" db="EMBL/GenBank/DDBJ databases">
        <authorList>
            <person name="Nowell W R."/>
        </authorList>
    </citation>
    <scope>NUCLEOTIDE SEQUENCE</scope>
    <source>
        <strain evidence="2">Ploen Becks lab</strain>
    </source>
</reference>
<gene>
    <name evidence="2" type="ORF">OXX778_LOCUS9217</name>
</gene>
<accession>A0A813WWB3</accession>
<keyword evidence="1" id="KW-1133">Transmembrane helix</keyword>
<organism evidence="2 3">
    <name type="scientific">Brachionus calyciflorus</name>
    <dbReference type="NCBI Taxonomy" id="104777"/>
    <lineage>
        <taxon>Eukaryota</taxon>
        <taxon>Metazoa</taxon>
        <taxon>Spiralia</taxon>
        <taxon>Gnathifera</taxon>
        <taxon>Rotifera</taxon>
        <taxon>Eurotatoria</taxon>
        <taxon>Monogononta</taxon>
        <taxon>Pseudotrocha</taxon>
        <taxon>Ploima</taxon>
        <taxon>Brachionidae</taxon>
        <taxon>Brachionus</taxon>
    </lineage>
</organism>
<dbReference type="AlphaFoldDB" id="A0A813WWB3"/>
<proteinExistence type="predicted"/>
<protein>
    <recommendedName>
        <fullName evidence="4">Small integral membrane protein 4</fullName>
    </recommendedName>
</protein>
<keyword evidence="3" id="KW-1185">Reference proteome</keyword>
<evidence type="ECO:0000313" key="2">
    <source>
        <dbReference type="EMBL" id="CAF0856434.1"/>
    </source>
</evidence>
<evidence type="ECO:0000313" key="3">
    <source>
        <dbReference type="Proteomes" id="UP000663879"/>
    </source>
</evidence>
<dbReference type="EMBL" id="CAJNOC010001343">
    <property type="protein sequence ID" value="CAF0856434.1"/>
    <property type="molecule type" value="Genomic_DNA"/>
</dbReference>
<keyword evidence="1" id="KW-0812">Transmembrane</keyword>
<keyword evidence="1" id="KW-0472">Membrane</keyword>
<name>A0A813WWB3_9BILA</name>
<evidence type="ECO:0008006" key="4">
    <source>
        <dbReference type="Google" id="ProtNLM"/>
    </source>
</evidence>